<evidence type="ECO:0000256" key="2">
    <source>
        <dbReference type="ARBA" id="ARBA00022917"/>
    </source>
</evidence>
<evidence type="ECO:0000256" key="1">
    <source>
        <dbReference type="ARBA" id="ARBA00022768"/>
    </source>
</evidence>
<dbReference type="EMBL" id="JALLKP010000001">
    <property type="protein sequence ID" value="KAK2198435.1"/>
    <property type="molecule type" value="Genomic_DNA"/>
</dbReference>
<dbReference type="GO" id="GO:0005737">
    <property type="term" value="C:cytoplasm"/>
    <property type="evidence" value="ECO:0007669"/>
    <property type="project" value="TreeGrafter"/>
</dbReference>
<dbReference type="SUPFAM" id="SSF47616">
    <property type="entry name" value="GST C-terminal domain-like"/>
    <property type="match status" value="1"/>
</dbReference>
<dbReference type="SMART" id="SM01183">
    <property type="entry name" value="EF1G"/>
    <property type="match status" value="1"/>
</dbReference>
<dbReference type="SUPFAM" id="SSF89942">
    <property type="entry name" value="eEF1-gamma domain"/>
    <property type="match status" value="1"/>
</dbReference>
<gene>
    <name evidence="6" type="ORF">BdWA1_001450</name>
</gene>
<dbReference type="PANTHER" id="PTHR43986:SF1">
    <property type="entry name" value="ELONGATION FACTOR 1-GAMMA"/>
    <property type="match status" value="1"/>
</dbReference>
<protein>
    <submittedName>
        <fullName evidence="6">Bifunctional Elongation factor 1B gamma</fullName>
    </submittedName>
</protein>
<organism evidence="6 7">
    <name type="scientific">Babesia duncani</name>
    <dbReference type="NCBI Taxonomy" id="323732"/>
    <lineage>
        <taxon>Eukaryota</taxon>
        <taxon>Sar</taxon>
        <taxon>Alveolata</taxon>
        <taxon>Apicomplexa</taxon>
        <taxon>Aconoidasida</taxon>
        <taxon>Piroplasmida</taxon>
        <taxon>Babesiidae</taxon>
        <taxon>Babesia</taxon>
    </lineage>
</organism>
<dbReference type="AlphaFoldDB" id="A0AAD9PPC4"/>
<feature type="domain" description="EF-1-gamma C-terminal" evidence="4">
    <location>
        <begin position="217"/>
        <end position="378"/>
    </location>
</feature>
<sequence length="378" mass="42808">MGSVKIIVKDFENLESKVAIGCSCFSKIPFCVALSQGSCCMSSGKQGPFKDISHAVTLAFENKGTFCGQMTVARYFIDASGFYKGEYLLFERSDMLSWMEFIYERLEIPMKYQSVQKIDGKKCCEFTKTIKAIDAFLSNMTFLVGESLSHADVYLAIAMDHFIKNGKVDASFVENDLKHMSRLLRTVHANDEFAKYMTIIQELKSRGGFDGVVDVTKSDVFQVAASSDFSLDVFKKLYSNCKGDLRTEVIPTLFKTFDDSCFTFYFVKYNKLEDECKSELVTSNMLSGFLQRFANEFRKMAFGVMNVMGKDQDFNIMGVLIIQGTALPECVITHPSYEFHSFTKLNHKDPMDQKIIADYFCESDFIDTVPIASCVVFK</sequence>
<dbReference type="Gene3D" id="3.30.70.1010">
    <property type="entry name" value="Translation elongation factor EF1B, gamma chain, conserved domain"/>
    <property type="match status" value="1"/>
</dbReference>
<dbReference type="Pfam" id="PF00647">
    <property type="entry name" value="EF1G"/>
    <property type="match status" value="1"/>
</dbReference>
<proteinExistence type="predicted"/>
<dbReference type="PROSITE" id="PS50405">
    <property type="entry name" value="GST_CTER"/>
    <property type="match status" value="1"/>
</dbReference>
<dbReference type="PANTHER" id="PTHR43986">
    <property type="entry name" value="ELONGATION FACTOR 1-GAMMA"/>
    <property type="match status" value="1"/>
</dbReference>
<dbReference type="InterPro" id="IPR001662">
    <property type="entry name" value="EF1B_G_C"/>
</dbReference>
<dbReference type="Gene3D" id="1.20.1050.130">
    <property type="match status" value="1"/>
</dbReference>
<dbReference type="InterPro" id="IPR036433">
    <property type="entry name" value="EF1B_G_C_sf"/>
</dbReference>
<dbReference type="KEGG" id="bdw:94335748"/>
<dbReference type="InterPro" id="IPR036282">
    <property type="entry name" value="Glutathione-S-Trfase_C_sf"/>
</dbReference>
<evidence type="ECO:0000259" key="5">
    <source>
        <dbReference type="PROSITE" id="PS50405"/>
    </source>
</evidence>
<dbReference type="InterPro" id="IPR004046">
    <property type="entry name" value="GST_C"/>
</dbReference>
<dbReference type="InterPro" id="IPR010987">
    <property type="entry name" value="Glutathione-S-Trfase_C-like"/>
</dbReference>
<comment type="caution">
    <text evidence="6">The sequence shown here is derived from an EMBL/GenBank/DDBJ whole genome shotgun (WGS) entry which is preliminary data.</text>
</comment>
<dbReference type="Proteomes" id="UP001214638">
    <property type="component" value="Unassembled WGS sequence"/>
</dbReference>
<keyword evidence="7" id="KW-1185">Reference proteome</keyword>
<dbReference type="Pfam" id="PF14497">
    <property type="entry name" value="GST_C_3"/>
    <property type="match status" value="1"/>
</dbReference>
<evidence type="ECO:0000259" key="4">
    <source>
        <dbReference type="PROSITE" id="PS50040"/>
    </source>
</evidence>
<reference evidence="6" key="1">
    <citation type="journal article" date="2023" name="Nat. Microbiol.">
        <title>Babesia duncani multi-omics identifies virulence factors and drug targets.</title>
        <authorList>
            <person name="Singh P."/>
            <person name="Lonardi S."/>
            <person name="Liang Q."/>
            <person name="Vydyam P."/>
            <person name="Khabirova E."/>
            <person name="Fang T."/>
            <person name="Gihaz S."/>
            <person name="Thekkiniath J."/>
            <person name="Munshi M."/>
            <person name="Abel S."/>
            <person name="Ciampossin L."/>
            <person name="Batugedara G."/>
            <person name="Gupta M."/>
            <person name="Lu X.M."/>
            <person name="Lenz T."/>
            <person name="Chakravarty S."/>
            <person name="Cornillot E."/>
            <person name="Hu Y."/>
            <person name="Ma W."/>
            <person name="Gonzalez L.M."/>
            <person name="Sanchez S."/>
            <person name="Estrada K."/>
            <person name="Sanchez-Flores A."/>
            <person name="Montero E."/>
            <person name="Harb O.S."/>
            <person name="Le Roch K.G."/>
            <person name="Mamoun C.B."/>
        </authorList>
    </citation>
    <scope>NUCLEOTIDE SEQUENCE</scope>
    <source>
        <strain evidence="6">WA1</strain>
    </source>
</reference>
<dbReference type="RefSeq" id="XP_067805277.1">
    <property type="nucleotide sequence ID" value="XM_067946486.1"/>
</dbReference>
<accession>A0AAD9PPC4</accession>
<evidence type="ECO:0000256" key="3">
    <source>
        <dbReference type="PROSITE-ProRule" id="PRU00519"/>
    </source>
</evidence>
<keyword evidence="2 3" id="KW-0648">Protein biosynthesis</keyword>
<dbReference type="PROSITE" id="PS50040">
    <property type="entry name" value="EF1G_C"/>
    <property type="match status" value="1"/>
</dbReference>
<name>A0AAD9PPC4_9APIC</name>
<dbReference type="GeneID" id="94335748"/>
<dbReference type="GO" id="GO:0003746">
    <property type="term" value="F:translation elongation factor activity"/>
    <property type="evidence" value="ECO:0007669"/>
    <property type="project" value="UniProtKB-UniRule"/>
</dbReference>
<dbReference type="InterPro" id="IPR050802">
    <property type="entry name" value="EF-GSTs"/>
</dbReference>
<dbReference type="GO" id="GO:0005634">
    <property type="term" value="C:nucleus"/>
    <property type="evidence" value="ECO:0007669"/>
    <property type="project" value="TreeGrafter"/>
</dbReference>
<keyword evidence="1 3" id="KW-0251">Elongation factor</keyword>
<feature type="domain" description="GST C-terminal" evidence="5">
    <location>
        <begin position="77"/>
        <end position="209"/>
    </location>
</feature>
<evidence type="ECO:0000313" key="7">
    <source>
        <dbReference type="Proteomes" id="UP001214638"/>
    </source>
</evidence>
<evidence type="ECO:0000313" key="6">
    <source>
        <dbReference type="EMBL" id="KAK2198435.1"/>
    </source>
</evidence>